<dbReference type="HOGENOM" id="CLU_042838_0_0_1"/>
<dbReference type="SUPFAM" id="SSF53254">
    <property type="entry name" value="Phosphoglycerate mutase-like"/>
    <property type="match status" value="1"/>
</dbReference>
<dbReference type="InterPro" id="IPR029033">
    <property type="entry name" value="His_PPase_superfam"/>
</dbReference>
<gene>
    <name evidence="1" type="ORF">K437DRAFT_275196</name>
</gene>
<keyword evidence="2" id="KW-1185">Reference proteome</keyword>
<organism evidence="1 2">
    <name type="scientific">Tilletiaria anomala (strain ATCC 24038 / CBS 436.72 / UBC 951)</name>
    <dbReference type="NCBI Taxonomy" id="1037660"/>
    <lineage>
        <taxon>Eukaryota</taxon>
        <taxon>Fungi</taxon>
        <taxon>Dikarya</taxon>
        <taxon>Basidiomycota</taxon>
        <taxon>Ustilaginomycotina</taxon>
        <taxon>Exobasidiomycetes</taxon>
        <taxon>Georgefischeriales</taxon>
        <taxon>Tilletiariaceae</taxon>
        <taxon>Tilletiaria</taxon>
    </lineage>
</organism>
<dbReference type="OrthoDB" id="414418at2759"/>
<dbReference type="EMBL" id="JMSN01000071">
    <property type="protein sequence ID" value="KDN42294.1"/>
    <property type="molecule type" value="Genomic_DNA"/>
</dbReference>
<dbReference type="RefSeq" id="XP_013242003.1">
    <property type="nucleotide sequence ID" value="XM_013386549.1"/>
</dbReference>
<reference evidence="1 2" key="1">
    <citation type="submission" date="2014-05" db="EMBL/GenBank/DDBJ databases">
        <title>Draft genome sequence of a rare smut relative, Tilletiaria anomala UBC 951.</title>
        <authorList>
            <consortium name="DOE Joint Genome Institute"/>
            <person name="Toome M."/>
            <person name="Kuo A."/>
            <person name="Henrissat B."/>
            <person name="Lipzen A."/>
            <person name="Tritt A."/>
            <person name="Yoshinaga Y."/>
            <person name="Zane M."/>
            <person name="Barry K."/>
            <person name="Grigoriev I.V."/>
            <person name="Spatafora J.W."/>
            <person name="Aimea M.C."/>
        </authorList>
    </citation>
    <scope>NUCLEOTIDE SEQUENCE [LARGE SCALE GENOMIC DNA]</scope>
    <source>
        <strain evidence="1 2">UBC 951</strain>
    </source>
</reference>
<protein>
    <submittedName>
        <fullName evidence="1">Phosphoglycerate mutase-like protein</fullName>
    </submittedName>
</protein>
<comment type="caution">
    <text evidence="1">The sequence shown here is derived from an EMBL/GenBank/DDBJ whole genome shotgun (WGS) entry which is preliminary data.</text>
</comment>
<sequence length="291" mass="32363">MVERIYVVRHGFRMNWQGNETFPITGRPRDPVLTAHGLDQARCLAQYFLSLPEAEQPQLVISSRYYRCMQTAFPTAKALGLQLLPEPGLSEWFPPAWPPDSGKHPFPPSVEDLEEQFPPNAISRTWRPLLYASPQGETAEQLHKRTKRFLSLLEARCEQIGVKRVLLCSHAATIIALGRSILAESAGTDGRGYPIGAGTASLSLYVRGEQGGDAGRWTQLLNGSADHLPEGVEREWNFDHVPSNVTEPGMGADWVDSAQPLLEDKADTVWMEDEQDPYREDAGPTFEGAKL</sequence>
<dbReference type="InterPro" id="IPR013078">
    <property type="entry name" value="His_Pase_superF_clade-1"/>
</dbReference>
<evidence type="ECO:0000313" key="2">
    <source>
        <dbReference type="Proteomes" id="UP000027361"/>
    </source>
</evidence>
<accession>A0A066VU17</accession>
<dbReference type="PANTHER" id="PTHR16469:SF51">
    <property type="entry name" value="TRANSCRIPTION FACTOR TAU 55 KDA SUBUNIT"/>
    <property type="match status" value="1"/>
</dbReference>
<dbReference type="CDD" id="cd07067">
    <property type="entry name" value="HP_PGM_like"/>
    <property type="match status" value="1"/>
</dbReference>
<dbReference type="Gene3D" id="3.40.50.1240">
    <property type="entry name" value="Phosphoglycerate mutase-like"/>
    <property type="match status" value="1"/>
</dbReference>
<dbReference type="STRING" id="1037660.A0A066VU17"/>
<dbReference type="AlphaFoldDB" id="A0A066VU17"/>
<dbReference type="GeneID" id="25266616"/>
<name>A0A066VU17_TILAU</name>
<dbReference type="Pfam" id="PF00300">
    <property type="entry name" value="His_Phos_1"/>
    <property type="match status" value="1"/>
</dbReference>
<dbReference type="OMA" id="ICAHAAP"/>
<dbReference type="Proteomes" id="UP000027361">
    <property type="component" value="Unassembled WGS sequence"/>
</dbReference>
<dbReference type="SMART" id="SM00855">
    <property type="entry name" value="PGAM"/>
    <property type="match status" value="1"/>
</dbReference>
<dbReference type="PANTHER" id="PTHR16469">
    <property type="entry name" value="UBIQUITIN-ASSOCIATED AND SH3 DOMAIN-CONTAINING BA-RELATED"/>
    <property type="match status" value="1"/>
</dbReference>
<dbReference type="InterPro" id="IPR051710">
    <property type="entry name" value="Phosphatase_SH3-domain"/>
</dbReference>
<proteinExistence type="predicted"/>
<evidence type="ECO:0000313" key="1">
    <source>
        <dbReference type="EMBL" id="KDN42294.1"/>
    </source>
</evidence>
<dbReference type="InParanoid" id="A0A066VU17"/>